<keyword evidence="2" id="KW-1185">Reference proteome</keyword>
<reference evidence="3" key="1">
    <citation type="submission" date="2017-02" db="UniProtKB">
        <authorList>
            <consortium name="WormBaseParasite"/>
        </authorList>
    </citation>
    <scope>IDENTIFICATION</scope>
</reference>
<evidence type="ECO:0000256" key="1">
    <source>
        <dbReference type="SAM" id="Phobius"/>
    </source>
</evidence>
<keyword evidence="1" id="KW-0472">Membrane</keyword>
<evidence type="ECO:0000313" key="2">
    <source>
        <dbReference type="Proteomes" id="UP000046393"/>
    </source>
</evidence>
<evidence type="ECO:0000313" key="3">
    <source>
        <dbReference type="WBParaSite" id="SMUV_0000908101-mRNA-1"/>
    </source>
</evidence>
<keyword evidence="1" id="KW-1133">Transmembrane helix</keyword>
<dbReference type="Proteomes" id="UP000046393">
    <property type="component" value="Unplaced"/>
</dbReference>
<dbReference type="WBParaSite" id="SMUV_0000908101-mRNA-1">
    <property type="protein sequence ID" value="SMUV_0000908101-mRNA-1"/>
    <property type="gene ID" value="SMUV_0000908101"/>
</dbReference>
<protein>
    <submittedName>
        <fullName evidence="3">Cas1_AcylT domain-containing protein</fullName>
    </submittedName>
</protein>
<name>A0A0N5AVZ9_9BILA</name>
<accession>A0A0N5AVZ9</accession>
<organism evidence="2 3">
    <name type="scientific">Syphacia muris</name>
    <dbReference type="NCBI Taxonomy" id="451379"/>
    <lineage>
        <taxon>Eukaryota</taxon>
        <taxon>Metazoa</taxon>
        <taxon>Ecdysozoa</taxon>
        <taxon>Nematoda</taxon>
        <taxon>Chromadorea</taxon>
        <taxon>Rhabditida</taxon>
        <taxon>Spirurina</taxon>
        <taxon>Oxyuridomorpha</taxon>
        <taxon>Oxyuroidea</taxon>
        <taxon>Oxyuridae</taxon>
        <taxon>Syphacia</taxon>
    </lineage>
</organism>
<proteinExistence type="predicted"/>
<dbReference type="AlphaFoldDB" id="A0A0N5AVZ9"/>
<sequence length="120" mass="14018">MMSGSSLYRSYKLSTVYVAPVLSATIIFLDWFHTYQWKKQGRPMHPVVRAIWERLQFDTLSNRFFGDISMNGSPEPLLLILVSLCWDRAAYEKVQLMKGKSLMYKDKIAAIPPGQDVWRW</sequence>
<feature type="transmembrane region" description="Helical" evidence="1">
    <location>
        <begin position="15"/>
        <end position="32"/>
    </location>
</feature>
<keyword evidence="1" id="KW-0812">Transmembrane</keyword>